<dbReference type="AlphaFoldDB" id="I3SXI9"/>
<sequence>MCSIRFSKKIMGNRPYHILHMRFMYNEVYCSYCVSNSFSSMYLGFSNFFKLHFLKPAIV</sequence>
<protein>
    <submittedName>
        <fullName evidence="1">Uncharacterized protein</fullName>
    </submittedName>
</protein>
<reference evidence="1" key="1">
    <citation type="submission" date="2012-05" db="EMBL/GenBank/DDBJ databases">
        <authorList>
            <person name="Krishnakumar V."/>
            <person name="Cheung F."/>
            <person name="Xiao Y."/>
            <person name="Chan A."/>
            <person name="Moskal W.A."/>
            <person name="Town C.D."/>
        </authorList>
    </citation>
    <scope>NUCLEOTIDE SEQUENCE</scope>
</reference>
<proteinExistence type="evidence at transcript level"/>
<organism evidence="1">
    <name type="scientific">Lotus japonicus</name>
    <name type="common">Lotus corniculatus var. japonicus</name>
    <dbReference type="NCBI Taxonomy" id="34305"/>
    <lineage>
        <taxon>Eukaryota</taxon>
        <taxon>Viridiplantae</taxon>
        <taxon>Streptophyta</taxon>
        <taxon>Embryophyta</taxon>
        <taxon>Tracheophyta</taxon>
        <taxon>Spermatophyta</taxon>
        <taxon>Magnoliopsida</taxon>
        <taxon>eudicotyledons</taxon>
        <taxon>Gunneridae</taxon>
        <taxon>Pentapetalae</taxon>
        <taxon>rosids</taxon>
        <taxon>fabids</taxon>
        <taxon>Fabales</taxon>
        <taxon>Fabaceae</taxon>
        <taxon>Papilionoideae</taxon>
        <taxon>50 kb inversion clade</taxon>
        <taxon>NPAAA clade</taxon>
        <taxon>Hologalegina</taxon>
        <taxon>robinioid clade</taxon>
        <taxon>Loteae</taxon>
        <taxon>Lotus</taxon>
    </lineage>
</organism>
<accession>I3SXI9</accession>
<dbReference type="EMBL" id="BT145187">
    <property type="protein sequence ID" value="AFK44981.1"/>
    <property type="molecule type" value="mRNA"/>
</dbReference>
<name>I3SXI9_LOTJA</name>
<evidence type="ECO:0000313" key="1">
    <source>
        <dbReference type="EMBL" id="AFK44981.1"/>
    </source>
</evidence>